<evidence type="ECO:0000256" key="1">
    <source>
        <dbReference type="SAM" id="SignalP"/>
    </source>
</evidence>
<keyword evidence="1" id="KW-0732">Signal</keyword>
<gene>
    <name evidence="2" type="ORF">BE17_25875</name>
</gene>
<sequence>MKRTALPARRALLVALSALALGVPCCAGSDLSPSSEVEGLRVLAVTADKPYAAPRGEDVTFEMTYADGLDGPGSGARPVEITWLGGCVNPPVGMDEHIGCLPQLLGAVAQLAAGGADDGENEEGDDSPRLFDRDIIIPPEPSDEPGSEPPRARFTMDLPDRILDGARPTETGTVFSTAYVFFTVCAGKVRVASAPAEAGFPLECVGEDGAVLGPDSFVVGYTQVYVFGDGRTNANPRIDGFRLKLDGNEVTPGEGGLPVVKRCDRPESEAQGCSATQPGDDECTTYEIEALVPPDAAEEDVEAAGLGGPPAREAIWVDYYTDGGEFDGARRLVSDTVTGARADTGTTWTPPSEPGRVSLWAVVHDTRGGASVKHQEVLVE</sequence>
<feature type="chain" id="PRO_5007568659" description="Secreted protein" evidence="1">
    <location>
        <begin position="21"/>
        <end position="380"/>
    </location>
</feature>
<evidence type="ECO:0000313" key="2">
    <source>
        <dbReference type="EMBL" id="KYF86901.1"/>
    </source>
</evidence>
<reference evidence="2 3" key="1">
    <citation type="submission" date="2014-02" db="EMBL/GenBank/DDBJ databases">
        <title>The small core and large imbalanced accessory genome model reveals a collaborative survival strategy of Sorangium cellulosum strains in nature.</title>
        <authorList>
            <person name="Han K."/>
            <person name="Peng R."/>
            <person name="Blom J."/>
            <person name="Li Y.-Z."/>
        </authorList>
    </citation>
    <scope>NUCLEOTIDE SEQUENCE [LARGE SCALE GENOMIC DNA]</scope>
    <source>
        <strain evidence="2 3">So0011-07</strain>
    </source>
</reference>
<name>A0A150S3C7_SORCE</name>
<evidence type="ECO:0008006" key="4">
    <source>
        <dbReference type="Google" id="ProtNLM"/>
    </source>
</evidence>
<protein>
    <recommendedName>
        <fullName evidence="4">Secreted protein</fullName>
    </recommendedName>
</protein>
<proteinExistence type="predicted"/>
<accession>A0A150S3C7</accession>
<dbReference type="EMBL" id="JEMB01001492">
    <property type="protein sequence ID" value="KYF86901.1"/>
    <property type="molecule type" value="Genomic_DNA"/>
</dbReference>
<organism evidence="2 3">
    <name type="scientific">Sorangium cellulosum</name>
    <name type="common">Polyangium cellulosum</name>
    <dbReference type="NCBI Taxonomy" id="56"/>
    <lineage>
        <taxon>Bacteria</taxon>
        <taxon>Pseudomonadati</taxon>
        <taxon>Myxococcota</taxon>
        <taxon>Polyangia</taxon>
        <taxon>Polyangiales</taxon>
        <taxon>Polyangiaceae</taxon>
        <taxon>Sorangium</taxon>
    </lineage>
</organism>
<comment type="caution">
    <text evidence="2">The sequence shown here is derived from an EMBL/GenBank/DDBJ whole genome shotgun (WGS) entry which is preliminary data.</text>
</comment>
<dbReference type="AlphaFoldDB" id="A0A150S3C7"/>
<evidence type="ECO:0000313" key="3">
    <source>
        <dbReference type="Proteomes" id="UP000075635"/>
    </source>
</evidence>
<dbReference type="Proteomes" id="UP000075635">
    <property type="component" value="Unassembled WGS sequence"/>
</dbReference>
<feature type="signal peptide" evidence="1">
    <location>
        <begin position="1"/>
        <end position="20"/>
    </location>
</feature>